<dbReference type="PANTHER" id="PTHR10465:SF0">
    <property type="entry name" value="SARCALUMENIN"/>
    <property type="match status" value="1"/>
</dbReference>
<feature type="domain" description="Dynamin N-terminal" evidence="7">
    <location>
        <begin position="66"/>
        <end position="218"/>
    </location>
</feature>
<name>A0A429XY16_9BACI</name>
<organism evidence="8 9">
    <name type="scientific">Siminovitchia acidinfaciens</name>
    <dbReference type="NCBI Taxonomy" id="2321395"/>
    <lineage>
        <taxon>Bacteria</taxon>
        <taxon>Bacillati</taxon>
        <taxon>Bacillota</taxon>
        <taxon>Bacilli</taxon>
        <taxon>Bacillales</taxon>
        <taxon>Bacillaceae</taxon>
        <taxon>Siminovitchia</taxon>
    </lineage>
</organism>
<evidence type="ECO:0000313" key="8">
    <source>
        <dbReference type="EMBL" id="RST73620.1"/>
    </source>
</evidence>
<dbReference type="GO" id="GO:0008053">
    <property type="term" value="P:mitochondrial fusion"/>
    <property type="evidence" value="ECO:0007669"/>
    <property type="project" value="TreeGrafter"/>
</dbReference>
<reference evidence="8" key="1">
    <citation type="submission" date="2018-12" db="EMBL/GenBank/DDBJ databases">
        <authorList>
            <person name="Sun L."/>
            <person name="Chen Z."/>
        </authorList>
    </citation>
    <scope>NUCLEOTIDE SEQUENCE [LARGE SCALE GENOMIC DNA]</scope>
    <source>
        <strain evidence="8">3-2-2</strain>
    </source>
</reference>
<evidence type="ECO:0000259" key="7">
    <source>
        <dbReference type="Pfam" id="PF00350"/>
    </source>
</evidence>
<dbReference type="CDD" id="cd09912">
    <property type="entry name" value="DLP_2"/>
    <property type="match status" value="2"/>
</dbReference>
<dbReference type="GO" id="GO:0003924">
    <property type="term" value="F:GTPase activity"/>
    <property type="evidence" value="ECO:0007669"/>
    <property type="project" value="InterPro"/>
</dbReference>
<protein>
    <recommendedName>
        <fullName evidence="7">Dynamin N-terminal domain-containing protein</fullName>
    </recommendedName>
</protein>
<dbReference type="GO" id="GO:0016020">
    <property type="term" value="C:membrane"/>
    <property type="evidence" value="ECO:0007669"/>
    <property type="project" value="UniProtKB-SubCell"/>
</dbReference>
<dbReference type="InterPro" id="IPR027417">
    <property type="entry name" value="P-loop_NTPase"/>
</dbReference>
<dbReference type="EMBL" id="QYTV02000005">
    <property type="protein sequence ID" value="RST73620.1"/>
    <property type="molecule type" value="Genomic_DNA"/>
</dbReference>
<evidence type="ECO:0000256" key="2">
    <source>
        <dbReference type="ARBA" id="ARBA00022741"/>
    </source>
</evidence>
<evidence type="ECO:0000256" key="1">
    <source>
        <dbReference type="ARBA" id="ARBA00004370"/>
    </source>
</evidence>
<evidence type="ECO:0000256" key="4">
    <source>
        <dbReference type="ARBA" id="ARBA00023134"/>
    </source>
</evidence>
<dbReference type="Gene3D" id="3.40.50.300">
    <property type="entry name" value="P-loop containing nucleotide triphosphate hydrolases"/>
    <property type="match status" value="2"/>
</dbReference>
<proteinExistence type="predicted"/>
<accession>A0A429XY16</accession>
<keyword evidence="9" id="KW-1185">Reference proteome</keyword>
<keyword evidence="3" id="KW-0378">Hydrolase</keyword>
<dbReference type="PANTHER" id="PTHR10465">
    <property type="entry name" value="TRANSMEMBRANE GTPASE FZO1"/>
    <property type="match status" value="1"/>
</dbReference>
<feature type="domain" description="Dynamin N-terminal" evidence="7">
    <location>
        <begin position="646"/>
        <end position="866"/>
    </location>
</feature>
<feature type="coiled-coil region" evidence="6">
    <location>
        <begin position="935"/>
        <end position="962"/>
    </location>
</feature>
<keyword evidence="4" id="KW-0342">GTP-binding</keyword>
<feature type="coiled-coil region" evidence="6">
    <location>
        <begin position="325"/>
        <end position="363"/>
    </location>
</feature>
<evidence type="ECO:0000313" key="9">
    <source>
        <dbReference type="Proteomes" id="UP000287156"/>
    </source>
</evidence>
<keyword evidence="2" id="KW-0547">Nucleotide-binding</keyword>
<dbReference type="GO" id="GO:0005525">
    <property type="term" value="F:GTP binding"/>
    <property type="evidence" value="ECO:0007669"/>
    <property type="project" value="UniProtKB-KW"/>
</dbReference>
<comment type="subcellular location">
    <subcellularLocation>
        <location evidence="1">Membrane</location>
    </subcellularLocation>
</comment>
<dbReference type="InterPro" id="IPR045063">
    <property type="entry name" value="Dynamin_N"/>
</dbReference>
<dbReference type="SUPFAM" id="SSF52540">
    <property type="entry name" value="P-loop containing nucleoside triphosphate hydrolases"/>
    <property type="match status" value="2"/>
</dbReference>
<gene>
    <name evidence="8" type="ORF">D4T97_012090</name>
</gene>
<dbReference type="Pfam" id="PF00350">
    <property type="entry name" value="Dynamin_N"/>
    <property type="match status" value="2"/>
</dbReference>
<sequence length="1218" mass="140104">MGDRKRKSKGIVNRMVQVMERSINEVQLKKALTLLERFQQNGDSERAEKAAKLLKKMYEKEFITAFSGHFSAGKSTMINALIGEQILPSSPIPTSANLVKVHDAEEEFAKVYYKDEKPLLFKAPYDFDTVKEFCKSGEVIEVEIGKPDSKLPPGITVMDTPGVDSTDDAHRISTESALHLADIVFYVMDYHHVQSELNFLYTKNLLQHGVKLYLIINQIDKHNDDELPFEEFKRSVRESFAAWNVYPEEIFFTTLKNPTHVFNEFQDVKSLIHDAIANHENWMSNTIEVAFHQMIEEHRNWLEEEKMLAAHPYMEIIKGLEEEEITRIFNERERLQDKIKSLSNKAEKWIEDFEEEREQLLKNAYLMPYEIRQQAESFLESAQPDFKIGFFMSRKKTEEERSVRLKAFADSVRHQVELQLEWHLRELMAKKLQESSLSRGDFESQAQSLKVDFEDDLLYSVINKGARVTGEYVLNYTEGLANQLKRAAIIQSDRLKEQIAGAIEEKAKKEMEAVQSVEADVVKVADALKELSKLDEHYADKANIIEEPTGGEDENLEKLRRVWEQLNKDVNVYDKESFEFEINSTELNQIEPLNPVQEEDEILPQKEIIRKLNMAVSYFSKEKGFERITEQLDQKASRLNHNNYTIALFGAFSAGKSSFANAMLGEKVLPVSPNPTTAAINRICPPTENYPHGTALVRLKEQDDLLADVKQSLRLFGKECQTLEEAFRLIPSVLSQKEGEGKEKVHLSFLSAFKSGYEQFSSRLGESIITGIDDFQGFVANESQSCFVELIDLYYDCDFTRKGVTLVDTPGADSINARHTGVAFNYIKNSDAILFVTYYNHAFSKADREFLIQLGRVKDAFELDKMFFLVNAIDLASSDDEVNDVLTYVRSQLTDYGIRFPRIFGLSSKLAQSQETREISNIAEFTNAFSHFLEHDLAKMAIQSAEAEYERALNMLDRMIASVDEDESKKAARKSALIKTRAELNEWLGSIGKAAMPDRLSQEVRELVHYVKQRVFYRLPDFFKEAFNPAALQNGGRDSLKNALEDYLEASGFDFAQELRATSLRIEHFATKLLKERFEQIYRDIQSVDENLMVSVPEIGQADTLDFIPAFKEIDRKYFAAAYKYFRNPKAFFEKNEKKLMEESLEELLSPLADEYLQQGTSKLDEHYQEVLAAEFDNLIRNIKDDINGQYDAWLLAIEDNNKIGHWKEIRKSLSADE</sequence>
<evidence type="ECO:0000256" key="3">
    <source>
        <dbReference type="ARBA" id="ARBA00022801"/>
    </source>
</evidence>
<evidence type="ECO:0000256" key="5">
    <source>
        <dbReference type="ARBA" id="ARBA00023136"/>
    </source>
</evidence>
<dbReference type="Proteomes" id="UP000287156">
    <property type="component" value="Unassembled WGS sequence"/>
</dbReference>
<dbReference type="InterPro" id="IPR027094">
    <property type="entry name" value="Mitofusin_fam"/>
</dbReference>
<dbReference type="OrthoDB" id="5477114at2"/>
<evidence type="ECO:0000256" key="6">
    <source>
        <dbReference type="SAM" id="Coils"/>
    </source>
</evidence>
<keyword evidence="5" id="KW-0472">Membrane</keyword>
<keyword evidence="6" id="KW-0175">Coiled coil</keyword>
<comment type="caution">
    <text evidence="8">The sequence shown here is derived from an EMBL/GenBank/DDBJ whole genome shotgun (WGS) entry which is preliminary data.</text>
</comment>
<dbReference type="AlphaFoldDB" id="A0A429XY16"/>